<evidence type="ECO:0000313" key="1">
    <source>
        <dbReference type="EMBL" id="OGK15078.1"/>
    </source>
</evidence>
<dbReference type="Proteomes" id="UP000178372">
    <property type="component" value="Unassembled WGS sequence"/>
</dbReference>
<dbReference type="EMBL" id="MFZF01000035">
    <property type="protein sequence ID" value="OGK15078.1"/>
    <property type="molecule type" value="Genomic_DNA"/>
</dbReference>
<reference evidence="1 2" key="1">
    <citation type="journal article" date="2016" name="Nat. Commun.">
        <title>Thousands of microbial genomes shed light on interconnected biogeochemical processes in an aquifer system.</title>
        <authorList>
            <person name="Anantharaman K."/>
            <person name="Brown C.T."/>
            <person name="Hug L.A."/>
            <person name="Sharon I."/>
            <person name="Castelle C.J."/>
            <person name="Probst A.J."/>
            <person name="Thomas B.C."/>
            <person name="Singh A."/>
            <person name="Wilkins M.J."/>
            <person name="Karaoz U."/>
            <person name="Brodie E.L."/>
            <person name="Williams K.H."/>
            <person name="Hubbard S.S."/>
            <person name="Banfield J.F."/>
        </authorList>
    </citation>
    <scope>NUCLEOTIDE SEQUENCE [LARGE SCALE GENOMIC DNA]</scope>
</reference>
<proteinExistence type="predicted"/>
<comment type="caution">
    <text evidence="1">The sequence shown here is derived from an EMBL/GenBank/DDBJ whole genome shotgun (WGS) entry which is preliminary data.</text>
</comment>
<sequence>MIRTQMYLDENIYKDIVSLARKEKISMAKVTRDILYEGLKKRKTADLSGKHALRKLLEMQITEGPRDLSSNINHYLYGAEKNH</sequence>
<organism evidence="1 2">
    <name type="scientific">Candidatus Roizmanbacteria bacterium RIFCSPHIGHO2_01_FULL_39_12b</name>
    <dbReference type="NCBI Taxonomy" id="1802030"/>
    <lineage>
        <taxon>Bacteria</taxon>
        <taxon>Candidatus Roizmaniibacteriota</taxon>
    </lineage>
</organism>
<accession>A0A1F7G828</accession>
<evidence type="ECO:0008006" key="3">
    <source>
        <dbReference type="Google" id="ProtNLM"/>
    </source>
</evidence>
<name>A0A1F7G828_9BACT</name>
<gene>
    <name evidence="1" type="ORF">A2690_02275</name>
</gene>
<protein>
    <recommendedName>
        <fullName evidence="3">Ribbon-helix-helix protein CopG domain-containing protein</fullName>
    </recommendedName>
</protein>
<dbReference type="AlphaFoldDB" id="A0A1F7G828"/>
<evidence type="ECO:0000313" key="2">
    <source>
        <dbReference type="Proteomes" id="UP000178372"/>
    </source>
</evidence>